<keyword evidence="3" id="KW-1185">Reference proteome</keyword>
<dbReference type="InterPro" id="IPR022048">
    <property type="entry name" value="Envelope_fusion-like"/>
</dbReference>
<evidence type="ECO:0000256" key="1">
    <source>
        <dbReference type="SAM" id="Phobius"/>
    </source>
</evidence>
<dbReference type="OrthoDB" id="5986643at2759"/>
<keyword evidence="1" id="KW-0812">Transmembrane</keyword>
<name>A0A9N9WIP7_9NEOP</name>
<protein>
    <recommendedName>
        <fullName evidence="4">Envelope fusion protein</fullName>
    </recommendedName>
</protein>
<dbReference type="EMBL" id="OU893335">
    <property type="protein sequence ID" value="CAG9792402.1"/>
    <property type="molecule type" value="Genomic_DNA"/>
</dbReference>
<evidence type="ECO:0008006" key="4">
    <source>
        <dbReference type="Google" id="ProtNLM"/>
    </source>
</evidence>
<keyword evidence="1" id="KW-1133">Transmembrane helix</keyword>
<evidence type="ECO:0000313" key="3">
    <source>
        <dbReference type="Proteomes" id="UP001153714"/>
    </source>
</evidence>
<keyword evidence="1" id="KW-0472">Membrane</keyword>
<accession>A0A9N9WIP7</accession>
<gene>
    <name evidence="2" type="ORF">DIATSA_LOCUS9937</name>
</gene>
<sequence length="635" mass="74053">MTIVSSSTAAFSITKLNNNNNKSLYFDLVTDMQLIRDDWTMVTYYDMNPYWEGFKAVEKCVEYLQKACVLFQDQTRCKLISTQLQHDYTELKYYNELLLNQGFEARDGLHSRQRRHRGLINGVGYIANSLFGLLDQHFVEKYTRDIQLLKENNKHIHALYKNQTSVIEAEYNLLKRTEEIIAVQHKTINKHLNILDTSTNNITRQVNALSIMEEFTLSSISAINLLTKLRRIQDNLLSTLVDIYHGRFNIYLLSPEQFRKELQIISSQLAKDLTLPLDDIATGFQEMYRVIRVKSRVTNNYFIFEIKFPLISRDYFQLYKLIPIPYNNNNRMIKILTRSMFTAINLQKDAYIDIDQFELQNCLQHKTAYLCKLYSPIKHMSAEERFCRIDDMGKCKIQMSTCKDEWFELSDPSTYLYFHCQLSTMRIICDKEITSLQLENAGLIRLDNKCIAKGKDFTFFSNRPQNNSVNISPNIIYQFDIAPINNFLNLTLPNYYYNDIINETIQTNDLEVLKEKIEELKKGSVESEFELSSHDIHQYAVSYSGVAVAVVILVVIACWWWRWRGQRAGRAPRTEQAQLSDSESVDVVSARKQSTADRQPSVSVLSDRYQSMVDIATSPIITKRVFIDVENDTQM</sequence>
<proteinExistence type="predicted"/>
<evidence type="ECO:0000313" key="2">
    <source>
        <dbReference type="EMBL" id="CAG9792402.1"/>
    </source>
</evidence>
<dbReference type="AlphaFoldDB" id="A0A9N9WIP7"/>
<feature type="transmembrane region" description="Helical" evidence="1">
    <location>
        <begin position="540"/>
        <end position="561"/>
    </location>
</feature>
<dbReference type="Proteomes" id="UP001153714">
    <property type="component" value="Chromosome 4"/>
</dbReference>
<organism evidence="2 3">
    <name type="scientific">Diatraea saccharalis</name>
    <name type="common">sugarcane borer</name>
    <dbReference type="NCBI Taxonomy" id="40085"/>
    <lineage>
        <taxon>Eukaryota</taxon>
        <taxon>Metazoa</taxon>
        <taxon>Ecdysozoa</taxon>
        <taxon>Arthropoda</taxon>
        <taxon>Hexapoda</taxon>
        <taxon>Insecta</taxon>
        <taxon>Pterygota</taxon>
        <taxon>Neoptera</taxon>
        <taxon>Endopterygota</taxon>
        <taxon>Lepidoptera</taxon>
        <taxon>Glossata</taxon>
        <taxon>Ditrysia</taxon>
        <taxon>Pyraloidea</taxon>
        <taxon>Crambidae</taxon>
        <taxon>Crambinae</taxon>
        <taxon>Diatraea</taxon>
    </lineage>
</organism>
<reference evidence="2" key="2">
    <citation type="submission" date="2022-10" db="EMBL/GenBank/DDBJ databases">
        <authorList>
            <consortium name="ENA_rothamsted_submissions"/>
            <consortium name="culmorum"/>
            <person name="King R."/>
        </authorList>
    </citation>
    <scope>NUCLEOTIDE SEQUENCE</scope>
</reference>
<dbReference type="Pfam" id="PF12259">
    <property type="entry name" value="Baculo_F"/>
    <property type="match status" value="1"/>
</dbReference>
<reference evidence="2" key="1">
    <citation type="submission" date="2021-12" db="EMBL/GenBank/DDBJ databases">
        <authorList>
            <person name="King R."/>
        </authorList>
    </citation>
    <scope>NUCLEOTIDE SEQUENCE</scope>
</reference>